<feature type="compositionally biased region" description="Polar residues" evidence="4">
    <location>
        <begin position="7"/>
        <end position="19"/>
    </location>
</feature>
<dbReference type="SMART" id="SM00066">
    <property type="entry name" value="GAL4"/>
    <property type="match status" value="1"/>
</dbReference>
<evidence type="ECO:0000256" key="1">
    <source>
        <dbReference type="ARBA" id="ARBA00004123"/>
    </source>
</evidence>
<feature type="compositionally biased region" description="Low complexity" evidence="4">
    <location>
        <begin position="214"/>
        <end position="230"/>
    </location>
</feature>
<dbReference type="AlphaFoldDB" id="A0A1E3K4P4"/>
<dbReference type="SUPFAM" id="SSF57701">
    <property type="entry name" value="Zn2/Cys6 DNA-binding domain"/>
    <property type="match status" value="1"/>
</dbReference>
<dbReference type="OrthoDB" id="424974at2759"/>
<dbReference type="PANTHER" id="PTHR31001">
    <property type="entry name" value="UNCHARACTERIZED TRANSCRIPTIONAL REGULATORY PROTEIN"/>
    <property type="match status" value="1"/>
</dbReference>
<dbReference type="CDD" id="cd12148">
    <property type="entry name" value="fungal_TF_MHR"/>
    <property type="match status" value="1"/>
</dbReference>
<accession>A0A1E3K4P4</accession>
<reference evidence="7 8" key="1">
    <citation type="submission" date="2016-06" db="EMBL/GenBank/DDBJ databases">
        <title>Evolution of pathogenesis and genome organization in the Tremellales.</title>
        <authorList>
            <person name="Cuomo C."/>
            <person name="Litvintseva A."/>
            <person name="Heitman J."/>
            <person name="Chen Y."/>
            <person name="Sun S."/>
            <person name="Springer D."/>
            <person name="Dromer F."/>
            <person name="Young S."/>
            <person name="Zeng Q."/>
            <person name="Chapman S."/>
            <person name="Gujja S."/>
            <person name="Saif S."/>
            <person name="Birren B."/>
        </authorList>
    </citation>
    <scope>NUCLEOTIDE SEQUENCE [LARGE SCALE GENOMIC DNA]</scope>
    <source>
        <strain evidence="7 8">CBS 6273</strain>
    </source>
</reference>
<dbReference type="GO" id="GO:0008270">
    <property type="term" value="F:zinc ion binding"/>
    <property type="evidence" value="ECO:0007669"/>
    <property type="project" value="InterPro"/>
</dbReference>
<dbReference type="Proteomes" id="UP000095149">
    <property type="component" value="Unassembled WGS sequence"/>
</dbReference>
<dbReference type="CDD" id="cd00067">
    <property type="entry name" value="GAL4"/>
    <property type="match status" value="1"/>
</dbReference>
<sequence>MPDSKPIPSTSPDTQQPGSMQPPALPLKKTSLPPGEGGGKKGGVKIVKGEKAGTGRQSFSCAECRRLKLKCSREWPCTSCEKRGCAQICPQGVMQTGKGKRLILADTAELHERISELELALSQAHAKTTESPHPLLASPYLFSPRESPSRPRPSPSASGLRNGSIPGEDRLEGAFGTLTMGQEGQATYVGSFAGSEYLREEAVDEDEKNAADGPLRTPPATARTAPRTLPSQEREEDFWPGLGLHASLMAGGEVKWDLNSLRAELPDYEIEGRVLVAAYWENVNWQYQPIPRVMFENDHILNAYDTVSPVNAHKLACVFLVMALGVMYDLHRPPFDPRGEQLFSLGRACISTVGIEHASPATVQALLLMGTYILNDKRGNGGEVFWPILGTAVKIAQGLGLHRDGSNYGGLSQYEIEERRQTWWEVVTYDRLQAICFARPCSTSFKWSDTKLPETPELIGDEAGFHRAKYQFMEFMERVIEIQTQVDPVSFVTVAQLDQEVREFKKNLPELLMPNVPIQDLPLGSQIHPHLVIQRFGIRLQIAQTRLLLNRPLFARALQDSPTDPSHSAKLGESFVALFESAQEIVLLVKYLVIYHPSLIARWWFFWFHAFSAAVCLSAITIHAPYSAFANPSFHAMSVVCDISAAAREGCRAKRGLPILLRLRVRAHDALAAATAAAAHQSRSKTAKGHGSSGEDDDLSHLAGSGKLRRVQVPYQRRLSGGSGPQGNGLEGTPSPGSGGSIGTASTLVESGLYESIIPPAPVETPLASRILPSSANSHQQRTAASGSGSSWLSDEPMGPFSTDMTPTPSFAARPQDPNLLARQSSNWVHFPSSAPVDSSNFSGSGVSPEFDPSTEMDISAAFGMNSGMHMGMSLDNYSIRHYGAGEPLVRGIDIGMTGMNVPGPMQHGMDTGAATEITHERGAEAETLGFDFAAFVDNMGL</sequence>
<comment type="subcellular location">
    <subcellularLocation>
        <location evidence="1">Nucleus</location>
    </subcellularLocation>
</comment>
<feature type="region of interest" description="Disordered" evidence="4">
    <location>
        <begin position="681"/>
        <end position="705"/>
    </location>
</feature>
<feature type="compositionally biased region" description="Gly residues" evidence="4">
    <location>
        <begin position="721"/>
        <end position="730"/>
    </location>
</feature>
<proteinExistence type="predicted"/>
<feature type="region of interest" description="Disordered" evidence="4">
    <location>
        <begin position="125"/>
        <end position="172"/>
    </location>
</feature>
<dbReference type="InterPro" id="IPR001138">
    <property type="entry name" value="Zn2Cys6_DnaBD"/>
</dbReference>
<dbReference type="PANTHER" id="PTHR31001:SF56">
    <property type="entry name" value="ZN(2)-C6 FUNGAL-TYPE DOMAIN-CONTAINING PROTEIN"/>
    <property type="match status" value="1"/>
</dbReference>
<feature type="region of interest" description="Disordered" evidence="4">
    <location>
        <begin position="1"/>
        <end position="46"/>
    </location>
</feature>
<evidence type="ECO:0000256" key="2">
    <source>
        <dbReference type="ARBA" id="ARBA00022723"/>
    </source>
</evidence>
<evidence type="ECO:0000259" key="6">
    <source>
        <dbReference type="PROSITE" id="PS51379"/>
    </source>
</evidence>
<dbReference type="EMBL" id="MEKH01000005">
    <property type="protein sequence ID" value="ODO07813.1"/>
    <property type="molecule type" value="Genomic_DNA"/>
</dbReference>
<evidence type="ECO:0008006" key="9">
    <source>
        <dbReference type="Google" id="ProtNLM"/>
    </source>
</evidence>
<dbReference type="InterPro" id="IPR007219">
    <property type="entry name" value="XnlR_reg_dom"/>
</dbReference>
<dbReference type="GO" id="GO:0000981">
    <property type="term" value="F:DNA-binding transcription factor activity, RNA polymerase II-specific"/>
    <property type="evidence" value="ECO:0007669"/>
    <property type="project" value="InterPro"/>
</dbReference>
<organism evidence="7 8">
    <name type="scientific">Cryptococcus amylolentus CBS 6273</name>
    <dbReference type="NCBI Taxonomy" id="1296118"/>
    <lineage>
        <taxon>Eukaryota</taxon>
        <taxon>Fungi</taxon>
        <taxon>Dikarya</taxon>
        <taxon>Basidiomycota</taxon>
        <taxon>Agaricomycotina</taxon>
        <taxon>Tremellomycetes</taxon>
        <taxon>Tremellales</taxon>
        <taxon>Cryptococcaceae</taxon>
        <taxon>Cryptococcus</taxon>
    </lineage>
</organism>
<dbReference type="InterPro" id="IPR017896">
    <property type="entry name" value="4Fe4S_Fe-S-bd"/>
</dbReference>
<dbReference type="PROSITE" id="PS51379">
    <property type="entry name" value="4FE4S_FER_2"/>
    <property type="match status" value="1"/>
</dbReference>
<dbReference type="PROSITE" id="PS00463">
    <property type="entry name" value="ZN2_CY6_FUNGAL_1"/>
    <property type="match status" value="1"/>
</dbReference>
<dbReference type="InterPro" id="IPR050613">
    <property type="entry name" value="Sec_Metabolite_Reg"/>
</dbReference>
<dbReference type="Pfam" id="PF04082">
    <property type="entry name" value="Fungal_trans"/>
    <property type="match status" value="1"/>
</dbReference>
<dbReference type="PROSITE" id="PS50048">
    <property type="entry name" value="ZN2_CY6_FUNGAL_2"/>
    <property type="match status" value="1"/>
</dbReference>
<evidence type="ECO:0000256" key="4">
    <source>
        <dbReference type="SAM" id="MobiDB-lite"/>
    </source>
</evidence>
<dbReference type="GO" id="GO:0003677">
    <property type="term" value="F:DNA binding"/>
    <property type="evidence" value="ECO:0007669"/>
    <property type="project" value="InterPro"/>
</dbReference>
<feature type="domain" description="Zn(2)-C6 fungal-type" evidence="5">
    <location>
        <begin position="60"/>
        <end position="89"/>
    </location>
</feature>
<evidence type="ECO:0000313" key="7">
    <source>
        <dbReference type="EMBL" id="ODO07813.1"/>
    </source>
</evidence>
<feature type="region of interest" description="Disordered" evidence="4">
    <location>
        <begin position="717"/>
        <end position="744"/>
    </location>
</feature>
<evidence type="ECO:0000256" key="3">
    <source>
        <dbReference type="ARBA" id="ARBA00023242"/>
    </source>
</evidence>
<dbReference type="SMART" id="SM00906">
    <property type="entry name" value="Fungal_trans"/>
    <property type="match status" value="1"/>
</dbReference>
<name>A0A1E3K4P4_9TREE</name>
<protein>
    <recommendedName>
        <fullName evidence="9">Zn(2)-C6 fungal-type domain-containing protein</fullName>
    </recommendedName>
</protein>
<comment type="caution">
    <text evidence="7">The sequence shown here is derived from an EMBL/GenBank/DDBJ whole genome shotgun (WGS) entry which is preliminary data.</text>
</comment>
<feature type="region of interest" description="Disordered" evidence="4">
    <location>
        <begin position="201"/>
        <end position="235"/>
    </location>
</feature>
<dbReference type="Gene3D" id="4.10.240.10">
    <property type="entry name" value="Zn(2)-C6 fungal-type DNA-binding domain"/>
    <property type="match status" value="1"/>
</dbReference>
<keyword evidence="3" id="KW-0539">Nucleus</keyword>
<dbReference type="GO" id="GO:0006351">
    <property type="term" value="P:DNA-templated transcription"/>
    <property type="evidence" value="ECO:0007669"/>
    <property type="project" value="InterPro"/>
</dbReference>
<evidence type="ECO:0000259" key="5">
    <source>
        <dbReference type="PROSITE" id="PS50048"/>
    </source>
</evidence>
<keyword evidence="2" id="KW-0479">Metal-binding</keyword>
<dbReference type="GO" id="GO:0005634">
    <property type="term" value="C:nucleus"/>
    <property type="evidence" value="ECO:0007669"/>
    <property type="project" value="UniProtKB-SubCell"/>
</dbReference>
<evidence type="ECO:0000313" key="8">
    <source>
        <dbReference type="Proteomes" id="UP000095149"/>
    </source>
</evidence>
<gene>
    <name evidence="7" type="ORF">I350_03392</name>
</gene>
<dbReference type="InterPro" id="IPR036864">
    <property type="entry name" value="Zn2-C6_fun-type_DNA-bd_sf"/>
</dbReference>
<feature type="domain" description="4Fe-4S ferredoxin-type" evidence="6">
    <location>
        <begin position="67"/>
        <end position="99"/>
    </location>
</feature>
<feature type="region of interest" description="Disordered" evidence="4">
    <location>
        <begin position="774"/>
        <end position="816"/>
    </location>
</feature>
<feature type="compositionally biased region" description="Polar residues" evidence="4">
    <location>
        <begin position="774"/>
        <end position="793"/>
    </location>
</feature>